<evidence type="ECO:0008006" key="3">
    <source>
        <dbReference type="Google" id="ProtNLM"/>
    </source>
</evidence>
<proteinExistence type="predicted"/>
<organism evidence="1 2">
    <name type="scientific">Aquimarina addita</name>
    <dbReference type="NCBI Taxonomy" id="870485"/>
    <lineage>
        <taxon>Bacteria</taxon>
        <taxon>Pseudomonadati</taxon>
        <taxon>Bacteroidota</taxon>
        <taxon>Flavobacteriia</taxon>
        <taxon>Flavobacteriales</taxon>
        <taxon>Flavobacteriaceae</taxon>
        <taxon>Aquimarina</taxon>
    </lineage>
</organism>
<dbReference type="EMBL" id="BAABCW010000003">
    <property type="protein sequence ID" value="GAA4112058.1"/>
    <property type="molecule type" value="Genomic_DNA"/>
</dbReference>
<sequence>MLVLGQKPKQKIFYSYSWNFPTVLTSQSKLGILIDETLVPITVMSEGVSNGIDGQYAEMFTKIEIASNTFMEQLDIRSFEIVPIEQAEIRLNIIPKPGLFKIYAEEFNSGTPTSPIKAFSGNIQYSYGVEIKIENAENEIVFEKKITKKSNLLKIERYNKALIPSANQALSLAKQAFLSSPTNYVQSGNGEFKTMLYDDVIEEIHQALDVRYEREKFYLYSFNKKKGFELEGIAASIEELEVINDWKESEDYEQKLREILLPKIEFWTQESAKYNPQDKKGKKVYWGLMANISGAYYALGEFQKALDIYEKLSVVSYRNDYLYLKEFPEDKSINKKNYIAKDQNFYKNYKKIDFRGNHNPDFIAYVDRNENGEKIEKQQKTTEELEIINKKIKVISQIITLDYYFKLLAGSIQKFTDENKEGVGFVEKDAFYVELINRVFEETEKLKVTDISFYDMDEKILVTETIEALVERAEPLQRELAIEDAAADLSTKNTFELLDMLIVSVSKNIDTETQLVAILEKNIPLLTKKIFRLYPDGVARLCYMEMLVDELTTGGKLTYADNTKLYKHVFKEFKRTYTSLSSYKQSLTRYLHHSDEYKLDKFLKVYASMYFEDVENINTKFKNSHDEKRVLDILNLFIK</sequence>
<keyword evidence="2" id="KW-1185">Reference proteome</keyword>
<evidence type="ECO:0000313" key="2">
    <source>
        <dbReference type="Proteomes" id="UP001500459"/>
    </source>
</evidence>
<accession>A0ABP7XD19</accession>
<reference evidence="2" key="1">
    <citation type="journal article" date="2019" name="Int. J. Syst. Evol. Microbiol.">
        <title>The Global Catalogue of Microorganisms (GCM) 10K type strain sequencing project: providing services to taxonomists for standard genome sequencing and annotation.</title>
        <authorList>
            <consortium name="The Broad Institute Genomics Platform"/>
            <consortium name="The Broad Institute Genome Sequencing Center for Infectious Disease"/>
            <person name="Wu L."/>
            <person name="Ma J."/>
        </authorList>
    </citation>
    <scope>NUCLEOTIDE SEQUENCE [LARGE SCALE GENOMIC DNA]</scope>
    <source>
        <strain evidence="2">JCM 17106</strain>
    </source>
</reference>
<comment type="caution">
    <text evidence="1">The sequence shown here is derived from an EMBL/GenBank/DDBJ whole genome shotgun (WGS) entry which is preliminary data.</text>
</comment>
<gene>
    <name evidence="1" type="ORF">GCM10022393_10230</name>
</gene>
<protein>
    <recommendedName>
        <fullName evidence="3">Tetratricopeptide repeat protein</fullName>
    </recommendedName>
</protein>
<evidence type="ECO:0000313" key="1">
    <source>
        <dbReference type="EMBL" id="GAA4112058.1"/>
    </source>
</evidence>
<dbReference type="Proteomes" id="UP001500459">
    <property type="component" value="Unassembled WGS sequence"/>
</dbReference>
<name>A0ABP7XD19_9FLAO</name>